<protein>
    <recommendedName>
        <fullName evidence="3">Zn(2)-C6 fungal-type domain-containing protein</fullName>
    </recommendedName>
</protein>
<dbReference type="GO" id="GO:0005634">
    <property type="term" value="C:nucleus"/>
    <property type="evidence" value="ECO:0007669"/>
    <property type="project" value="UniProtKB-SubCell"/>
</dbReference>
<dbReference type="GO" id="GO:0000981">
    <property type="term" value="F:DNA-binding transcription factor activity, RNA polymerase II-specific"/>
    <property type="evidence" value="ECO:0007669"/>
    <property type="project" value="InterPro"/>
</dbReference>
<gene>
    <name evidence="4" type="ORF">RDB_LOCUS73205</name>
</gene>
<keyword evidence="2" id="KW-0539">Nucleus</keyword>
<dbReference type="Pfam" id="PF11951">
    <property type="entry name" value="Fungal_trans_2"/>
    <property type="match status" value="1"/>
</dbReference>
<evidence type="ECO:0000259" key="3">
    <source>
        <dbReference type="SMART" id="SM00066"/>
    </source>
</evidence>
<dbReference type="InterPro" id="IPR021858">
    <property type="entry name" value="Fun_TF"/>
</dbReference>
<name>A0A8H3ASN8_9AGAM</name>
<feature type="domain" description="Zn(2)-C6 fungal-type" evidence="3">
    <location>
        <begin position="8"/>
        <end position="52"/>
    </location>
</feature>
<dbReference type="GO" id="GO:0008270">
    <property type="term" value="F:zinc ion binding"/>
    <property type="evidence" value="ECO:0007669"/>
    <property type="project" value="InterPro"/>
</dbReference>
<dbReference type="InterPro" id="IPR001138">
    <property type="entry name" value="Zn2Cys6_DnaBD"/>
</dbReference>
<evidence type="ECO:0000256" key="1">
    <source>
        <dbReference type="ARBA" id="ARBA00004123"/>
    </source>
</evidence>
<dbReference type="PANTHER" id="PTHR37534">
    <property type="entry name" value="TRANSCRIPTIONAL ACTIVATOR PROTEIN UGA3"/>
    <property type="match status" value="1"/>
</dbReference>
<dbReference type="Proteomes" id="UP000663840">
    <property type="component" value="Unassembled WGS sequence"/>
</dbReference>
<evidence type="ECO:0000256" key="2">
    <source>
        <dbReference type="ARBA" id="ARBA00023242"/>
    </source>
</evidence>
<dbReference type="SMART" id="SM00066">
    <property type="entry name" value="GAL4"/>
    <property type="match status" value="1"/>
</dbReference>
<dbReference type="PANTHER" id="PTHR37534:SF46">
    <property type="entry name" value="ZN(II)2CYS6 TRANSCRIPTION FACTOR (EUROFUNG)"/>
    <property type="match status" value="1"/>
</dbReference>
<comment type="caution">
    <text evidence="4">The sequence shown here is derived from an EMBL/GenBank/DDBJ whole genome shotgun (WGS) entry which is preliminary data.</text>
</comment>
<sequence>MIYSHMQDAGGHSCKNCLERGKVCDRAEPICNLCIRDGLFCSGPDPPIRAPSPVFPSWEPPDLLRPFDRSLNSAPRVLRGAVSAIVSTPSWGASNNSPRYSSRKSSLLTLSLTKSRTLALDRQIESNTLPFILSQYVRFVDKIAFKMPPPELREGIILRLRSSVITFSVMSLGARIIQALIDNFDDTNWTVYSNLTDRLYSHICAVSNNADNQSHIEGRLAGTIDLAGFKFMTSNNAAGYELIQKATPTLLRLAYRHPEIWTKSGLISISQVMSCAKYEIFNFIWMDNIVAMVLGTSTFLPYDITGQASHSRFQMEWIWGCPQEFVIQCARINKLRFSAGGQSGLNQWKGIERELMEWEPVSESTNDSRDVVARLAVQESWRHAMLIYLYMAICGVNSADPRVNSSANQITRLVGTVKHTDSFDRHLFVPCLIVGTCARQESQRGLVEEKLSSMRATKMWVLRSSDFTAVLEHLWHGAAKNGRATTWNDYTRSRRAVLPVAEGQTPVF</sequence>
<dbReference type="AlphaFoldDB" id="A0A8H3ASN8"/>
<organism evidence="4 5">
    <name type="scientific">Rhizoctonia solani</name>
    <dbReference type="NCBI Taxonomy" id="456999"/>
    <lineage>
        <taxon>Eukaryota</taxon>
        <taxon>Fungi</taxon>
        <taxon>Dikarya</taxon>
        <taxon>Basidiomycota</taxon>
        <taxon>Agaricomycotina</taxon>
        <taxon>Agaricomycetes</taxon>
        <taxon>Cantharellales</taxon>
        <taxon>Ceratobasidiaceae</taxon>
        <taxon>Rhizoctonia</taxon>
    </lineage>
</organism>
<dbReference type="InterPro" id="IPR036864">
    <property type="entry name" value="Zn2-C6_fun-type_DNA-bd_sf"/>
</dbReference>
<dbReference type="CDD" id="cd00067">
    <property type="entry name" value="GAL4"/>
    <property type="match status" value="1"/>
</dbReference>
<dbReference type="EMBL" id="CAJMWR010001915">
    <property type="protein sequence ID" value="CAE6436950.1"/>
    <property type="molecule type" value="Genomic_DNA"/>
</dbReference>
<comment type="subcellular location">
    <subcellularLocation>
        <location evidence="1">Nucleus</location>
    </subcellularLocation>
</comment>
<dbReference type="SUPFAM" id="SSF57701">
    <property type="entry name" value="Zn2/Cys6 DNA-binding domain"/>
    <property type="match status" value="1"/>
</dbReference>
<evidence type="ECO:0000313" key="5">
    <source>
        <dbReference type="Proteomes" id="UP000663840"/>
    </source>
</evidence>
<accession>A0A8H3ASN8</accession>
<evidence type="ECO:0000313" key="4">
    <source>
        <dbReference type="EMBL" id="CAE6436950.1"/>
    </source>
</evidence>
<reference evidence="4" key="1">
    <citation type="submission" date="2021-01" db="EMBL/GenBank/DDBJ databases">
        <authorList>
            <person name="Kaushik A."/>
        </authorList>
    </citation>
    <scope>NUCLEOTIDE SEQUENCE</scope>
    <source>
        <strain evidence="4">AG1-1A</strain>
    </source>
</reference>
<proteinExistence type="predicted"/>